<feature type="transmembrane region" description="Helical" evidence="7">
    <location>
        <begin position="25"/>
        <end position="46"/>
    </location>
</feature>
<evidence type="ECO:0000259" key="8">
    <source>
        <dbReference type="PROSITE" id="PS50850"/>
    </source>
</evidence>
<keyword evidence="4 7" id="KW-0812">Transmembrane</keyword>
<dbReference type="GO" id="GO:0005886">
    <property type="term" value="C:plasma membrane"/>
    <property type="evidence" value="ECO:0007669"/>
    <property type="project" value="UniProtKB-SubCell"/>
</dbReference>
<feature type="transmembrane region" description="Helical" evidence="7">
    <location>
        <begin position="87"/>
        <end position="108"/>
    </location>
</feature>
<dbReference type="PANTHER" id="PTHR23513">
    <property type="entry name" value="INTEGRAL MEMBRANE EFFLUX PROTEIN-RELATED"/>
    <property type="match status" value="1"/>
</dbReference>
<feature type="transmembrane region" description="Helical" evidence="7">
    <location>
        <begin position="297"/>
        <end position="313"/>
    </location>
</feature>
<proteinExistence type="predicted"/>
<dbReference type="InterPro" id="IPR020846">
    <property type="entry name" value="MFS_dom"/>
</dbReference>
<dbReference type="Gene3D" id="1.20.1250.20">
    <property type="entry name" value="MFS general substrate transporter like domains"/>
    <property type="match status" value="1"/>
</dbReference>
<dbReference type="AlphaFoldDB" id="A0A6I6EU62"/>
<evidence type="ECO:0000256" key="2">
    <source>
        <dbReference type="ARBA" id="ARBA00022448"/>
    </source>
</evidence>
<dbReference type="SUPFAM" id="SSF103473">
    <property type="entry name" value="MFS general substrate transporter"/>
    <property type="match status" value="1"/>
</dbReference>
<feature type="transmembrane region" description="Helical" evidence="7">
    <location>
        <begin position="384"/>
        <end position="406"/>
    </location>
</feature>
<comment type="subcellular location">
    <subcellularLocation>
        <location evidence="1">Cell membrane</location>
        <topology evidence="1">Multi-pass membrane protein</topology>
    </subcellularLocation>
</comment>
<keyword evidence="3" id="KW-1003">Cell membrane</keyword>
<evidence type="ECO:0000256" key="1">
    <source>
        <dbReference type="ARBA" id="ARBA00004651"/>
    </source>
</evidence>
<organism evidence="9 10">
    <name type="scientific">Clostridium bovifaecis</name>
    <dbReference type="NCBI Taxonomy" id="2184719"/>
    <lineage>
        <taxon>Bacteria</taxon>
        <taxon>Bacillati</taxon>
        <taxon>Bacillota</taxon>
        <taxon>Clostridia</taxon>
        <taxon>Eubacteriales</taxon>
        <taxon>Clostridiaceae</taxon>
        <taxon>Clostridium</taxon>
    </lineage>
</organism>
<dbReference type="GO" id="GO:0022857">
    <property type="term" value="F:transmembrane transporter activity"/>
    <property type="evidence" value="ECO:0007669"/>
    <property type="project" value="InterPro"/>
</dbReference>
<evidence type="ECO:0000256" key="5">
    <source>
        <dbReference type="ARBA" id="ARBA00022989"/>
    </source>
</evidence>
<gene>
    <name evidence="9" type="ORF">GOM49_13040</name>
</gene>
<accession>A0A6I6EU62</accession>
<evidence type="ECO:0000313" key="10">
    <source>
        <dbReference type="Proteomes" id="UP000422764"/>
    </source>
</evidence>
<feature type="transmembrane region" description="Helical" evidence="7">
    <location>
        <begin position="175"/>
        <end position="197"/>
    </location>
</feature>
<evidence type="ECO:0000256" key="4">
    <source>
        <dbReference type="ARBA" id="ARBA00022692"/>
    </source>
</evidence>
<evidence type="ECO:0000256" key="3">
    <source>
        <dbReference type="ARBA" id="ARBA00022475"/>
    </source>
</evidence>
<dbReference type="EMBL" id="CP046522">
    <property type="protein sequence ID" value="QGU95893.1"/>
    <property type="molecule type" value="Genomic_DNA"/>
</dbReference>
<dbReference type="Pfam" id="PF05977">
    <property type="entry name" value="MFS_3"/>
    <property type="match status" value="1"/>
</dbReference>
<protein>
    <submittedName>
        <fullName evidence="9">MFS transporter</fullName>
    </submittedName>
</protein>
<reference evidence="9 10" key="1">
    <citation type="submission" date="2019-12" db="EMBL/GenBank/DDBJ databases">
        <title>Genome sequenceing of Clostridium bovifaecis.</title>
        <authorList>
            <person name="Yao Y."/>
        </authorList>
    </citation>
    <scope>NUCLEOTIDE SEQUENCE [LARGE SCALE GENOMIC DNA]</scope>
    <source>
        <strain evidence="9 10">BXX</strain>
    </source>
</reference>
<feature type="domain" description="Major facilitator superfamily (MFS) profile" evidence="8">
    <location>
        <begin position="1"/>
        <end position="410"/>
    </location>
</feature>
<name>A0A6I6EU62_9CLOT</name>
<keyword evidence="2" id="KW-0813">Transport</keyword>
<feature type="transmembrane region" description="Helical" evidence="7">
    <location>
        <begin position="58"/>
        <end position="80"/>
    </location>
</feature>
<dbReference type="PROSITE" id="PS50850">
    <property type="entry name" value="MFS"/>
    <property type="match status" value="1"/>
</dbReference>
<feature type="transmembrane region" description="Helical" evidence="7">
    <location>
        <begin position="357"/>
        <end position="378"/>
    </location>
</feature>
<dbReference type="Proteomes" id="UP000422764">
    <property type="component" value="Chromosome"/>
</dbReference>
<dbReference type="PANTHER" id="PTHR23513:SF11">
    <property type="entry name" value="STAPHYLOFERRIN A TRANSPORTER"/>
    <property type="match status" value="1"/>
</dbReference>
<evidence type="ECO:0000313" key="9">
    <source>
        <dbReference type="EMBL" id="QGU95893.1"/>
    </source>
</evidence>
<keyword evidence="10" id="KW-1185">Reference proteome</keyword>
<keyword evidence="5 7" id="KW-1133">Transmembrane helix</keyword>
<dbReference type="InterPro" id="IPR010290">
    <property type="entry name" value="TM_effector"/>
</dbReference>
<feature type="transmembrane region" description="Helical" evidence="7">
    <location>
        <begin position="151"/>
        <end position="169"/>
    </location>
</feature>
<feature type="transmembrane region" description="Helical" evidence="7">
    <location>
        <begin position="319"/>
        <end position="336"/>
    </location>
</feature>
<feature type="transmembrane region" description="Helical" evidence="7">
    <location>
        <begin position="114"/>
        <end position="130"/>
    </location>
</feature>
<dbReference type="InterPro" id="IPR036259">
    <property type="entry name" value="MFS_trans_sf"/>
</dbReference>
<keyword evidence="6 7" id="KW-0472">Membrane</keyword>
<dbReference type="CDD" id="cd06173">
    <property type="entry name" value="MFS_MefA_like"/>
    <property type="match status" value="1"/>
</dbReference>
<evidence type="ECO:0000256" key="7">
    <source>
        <dbReference type="SAM" id="Phobius"/>
    </source>
</evidence>
<sequence>MDLVTSSKRLIDNNFHALTSKNFRYYWIGQCFSLIGTWMQSIGQSWLVLTLTDSSLRLGILAAVQFLPITLFSLFAGIIIDKFPKKNILLFTQTISMILALLLSILVFTHKVRYSYILIFALILGFTNTIDMPTRQSFVIELVGKEDLMNAVALNSVVFNLARIIGPAIGAVMLALFGAAWCFLLNGLSFIAVIYGIKKIKVNSYIRKKDSSSKALKEVKDGIVYIIKNPILFETVLLVTIMGIFAFNYNVLLPVFTKNVLYQAEKTYGILMSALGAGSLVGALIVSSRSKKGPKTFIMVISTVLVSIFLILTGLTRHYYLTALSLIVTGLFNISFSTTANSTLQINSKDEYRGRVMSVYSMVFAGTAPLGSLLTGAVSEKLGANTAFIISGTISLASVLVIAAIFRKSVLNEKTSTH</sequence>
<feature type="transmembrane region" description="Helical" evidence="7">
    <location>
        <begin position="267"/>
        <end position="285"/>
    </location>
</feature>
<evidence type="ECO:0000256" key="6">
    <source>
        <dbReference type="ARBA" id="ARBA00023136"/>
    </source>
</evidence>
<feature type="transmembrane region" description="Helical" evidence="7">
    <location>
        <begin position="223"/>
        <end position="247"/>
    </location>
</feature>